<accession>A0A929QYF9</accession>
<dbReference type="InterPro" id="IPR009057">
    <property type="entry name" value="Homeodomain-like_sf"/>
</dbReference>
<comment type="caution">
    <text evidence="6">The sequence shown here is derived from an EMBL/GenBank/DDBJ whole genome shotgun (WGS) entry which is preliminary data.</text>
</comment>
<evidence type="ECO:0000256" key="2">
    <source>
        <dbReference type="ARBA" id="ARBA00023125"/>
    </source>
</evidence>
<dbReference type="InterPro" id="IPR001647">
    <property type="entry name" value="HTH_TetR"/>
</dbReference>
<dbReference type="GO" id="GO:0003700">
    <property type="term" value="F:DNA-binding transcription factor activity"/>
    <property type="evidence" value="ECO:0007669"/>
    <property type="project" value="TreeGrafter"/>
</dbReference>
<dbReference type="AlphaFoldDB" id="A0A929QYF9"/>
<dbReference type="PROSITE" id="PS50977">
    <property type="entry name" value="HTH_TETR_2"/>
    <property type="match status" value="1"/>
</dbReference>
<feature type="DNA-binding region" description="H-T-H motif" evidence="4">
    <location>
        <begin position="32"/>
        <end position="51"/>
    </location>
</feature>
<organism evidence="6 7">
    <name type="scientific">Schaalia georgiae</name>
    <dbReference type="NCBI Taxonomy" id="52768"/>
    <lineage>
        <taxon>Bacteria</taxon>
        <taxon>Bacillati</taxon>
        <taxon>Actinomycetota</taxon>
        <taxon>Actinomycetes</taxon>
        <taxon>Actinomycetales</taxon>
        <taxon>Actinomycetaceae</taxon>
        <taxon>Schaalia</taxon>
    </lineage>
</organism>
<proteinExistence type="predicted"/>
<keyword evidence="3" id="KW-0804">Transcription</keyword>
<gene>
    <name evidence="6" type="ORF">HXK03_05945</name>
</gene>
<dbReference type="EMBL" id="JABZFZ010000304">
    <property type="protein sequence ID" value="MBF0940401.1"/>
    <property type="molecule type" value="Genomic_DNA"/>
</dbReference>
<evidence type="ECO:0000313" key="7">
    <source>
        <dbReference type="Proteomes" id="UP000718630"/>
    </source>
</evidence>
<feature type="domain" description="HTH tetR-type" evidence="5">
    <location>
        <begin position="9"/>
        <end position="69"/>
    </location>
</feature>
<keyword evidence="2 4" id="KW-0238">DNA-binding</keyword>
<dbReference type="PANTHER" id="PTHR30055:SF234">
    <property type="entry name" value="HTH-TYPE TRANSCRIPTIONAL REGULATOR BETI"/>
    <property type="match status" value="1"/>
</dbReference>
<dbReference type="GO" id="GO:0000976">
    <property type="term" value="F:transcription cis-regulatory region binding"/>
    <property type="evidence" value="ECO:0007669"/>
    <property type="project" value="TreeGrafter"/>
</dbReference>
<dbReference type="Pfam" id="PF00440">
    <property type="entry name" value="TetR_N"/>
    <property type="match status" value="1"/>
</dbReference>
<keyword evidence="1" id="KW-0805">Transcription regulation</keyword>
<protein>
    <submittedName>
        <fullName evidence="6">TetR/AcrR family transcriptional regulator</fullName>
    </submittedName>
</protein>
<dbReference type="Gene3D" id="1.10.357.10">
    <property type="entry name" value="Tetracycline Repressor, domain 2"/>
    <property type="match status" value="1"/>
</dbReference>
<dbReference type="Proteomes" id="UP000718630">
    <property type="component" value="Unassembled WGS sequence"/>
</dbReference>
<dbReference type="PANTHER" id="PTHR30055">
    <property type="entry name" value="HTH-TYPE TRANSCRIPTIONAL REGULATOR RUTR"/>
    <property type="match status" value="1"/>
</dbReference>
<evidence type="ECO:0000313" key="6">
    <source>
        <dbReference type="EMBL" id="MBF0940401.1"/>
    </source>
</evidence>
<evidence type="ECO:0000256" key="4">
    <source>
        <dbReference type="PROSITE-ProRule" id="PRU00335"/>
    </source>
</evidence>
<dbReference type="PRINTS" id="PR00455">
    <property type="entry name" value="HTHTETR"/>
</dbReference>
<evidence type="ECO:0000259" key="5">
    <source>
        <dbReference type="PROSITE" id="PS50977"/>
    </source>
</evidence>
<dbReference type="SUPFAM" id="SSF46689">
    <property type="entry name" value="Homeodomain-like"/>
    <property type="match status" value="1"/>
</dbReference>
<evidence type="ECO:0000256" key="3">
    <source>
        <dbReference type="ARBA" id="ARBA00023163"/>
    </source>
</evidence>
<evidence type="ECO:0000256" key="1">
    <source>
        <dbReference type="ARBA" id="ARBA00023015"/>
    </source>
</evidence>
<sequence length="210" mass="23145">MRRTAEDAAKTRVALLEAALMSFEEKGWRGATFEHIAERAGVTRGALHHHFRDKRTLLVEALEWGWSDYGQRLFDTVSPATGDTGSADDETVALNERAHRAVEELLARFVRLITGDRAFRALASTTVLVAPQAFEHYDKGDALDDWRERIEGIVASRRGATNVAPRDIAGLVLVLLQGFTVAAVTRPDDLPQPDRLDATMAALVKGLLET</sequence>
<dbReference type="InterPro" id="IPR050109">
    <property type="entry name" value="HTH-type_TetR-like_transc_reg"/>
</dbReference>
<name>A0A929QYF9_9ACTO</name>
<reference evidence="6" key="1">
    <citation type="submission" date="2020-04" db="EMBL/GenBank/DDBJ databases">
        <title>Deep metagenomics examines the oral microbiome during advanced dental caries in children, revealing novel taxa and co-occurrences with host molecules.</title>
        <authorList>
            <person name="Baker J.L."/>
            <person name="Morton J.T."/>
            <person name="Dinis M."/>
            <person name="Alvarez R."/>
            <person name="Tran N.C."/>
            <person name="Knight R."/>
            <person name="Edlund A."/>
        </authorList>
    </citation>
    <scope>NUCLEOTIDE SEQUENCE</scope>
    <source>
        <strain evidence="6">JCVI_32_bin.64</strain>
    </source>
</reference>